<keyword evidence="4" id="KW-1185">Reference proteome</keyword>
<evidence type="ECO:0000313" key="3">
    <source>
        <dbReference type="EMBL" id="CAL4964355.1"/>
    </source>
</evidence>
<evidence type="ECO:0000259" key="1">
    <source>
        <dbReference type="Pfam" id="PF00646"/>
    </source>
</evidence>
<sequence length="429" mass="45439">MAAAAAGEDPLSGLPDDLLHSILRGLPLKHAARTSALSRRRCFRLHAEHGAPLNAFRVALGLGDAASALGRDVVGWVAARGARDVEVDLTPPPQEEEDDTDHGSAAFLEIPGDLFLAENSLERLALGGRFGLRAVPAPPGAAGLARLRSLSLSDADVTDEVVQAMVSSFRALELLSLRRCRRLTSVRVIAGGRLRVLEIVGCLAVRALQVAAPALESFAFHGDIVCSTDPDEEEDAGGVLLGDTPALRDAYLSHLGFGDYDDDRHEECIAHANVLTLCSVGLLGSTPTHRNLNIACDRVVGCLRSLLGGPADAGGAAASLPAAGEDEPDIVPNVDIVLDHLTLIKSVNIRGTRCELRLLRFLMNRAPALGEVVLVIAEEEGALGGEEMMPIQTRVSAMRTALPEARVTVCRPGKDGSRNPAHTKLYHEQ</sequence>
<feature type="domain" description="At1g61320/AtMIF1 LRR" evidence="2">
    <location>
        <begin position="143"/>
        <end position="224"/>
    </location>
</feature>
<organism evidence="3 4">
    <name type="scientific">Urochloa decumbens</name>
    <dbReference type="NCBI Taxonomy" id="240449"/>
    <lineage>
        <taxon>Eukaryota</taxon>
        <taxon>Viridiplantae</taxon>
        <taxon>Streptophyta</taxon>
        <taxon>Embryophyta</taxon>
        <taxon>Tracheophyta</taxon>
        <taxon>Spermatophyta</taxon>
        <taxon>Magnoliopsida</taxon>
        <taxon>Liliopsida</taxon>
        <taxon>Poales</taxon>
        <taxon>Poaceae</taxon>
        <taxon>PACMAD clade</taxon>
        <taxon>Panicoideae</taxon>
        <taxon>Panicodae</taxon>
        <taxon>Paniceae</taxon>
        <taxon>Melinidinae</taxon>
        <taxon>Urochloa</taxon>
    </lineage>
</organism>
<dbReference type="InterPro" id="IPR001810">
    <property type="entry name" value="F-box_dom"/>
</dbReference>
<dbReference type="Pfam" id="PF00646">
    <property type="entry name" value="F-box"/>
    <property type="match status" value="1"/>
</dbReference>
<evidence type="ECO:0008006" key="5">
    <source>
        <dbReference type="Google" id="ProtNLM"/>
    </source>
</evidence>
<proteinExistence type="predicted"/>
<dbReference type="InterPro" id="IPR055357">
    <property type="entry name" value="LRR_At1g61320_AtMIF1"/>
</dbReference>
<dbReference type="EMBL" id="OZ075129">
    <property type="protein sequence ID" value="CAL4964355.1"/>
    <property type="molecule type" value="Genomic_DNA"/>
</dbReference>
<protein>
    <recommendedName>
        <fullName evidence="5">F-box domain-containing protein</fullName>
    </recommendedName>
</protein>
<reference evidence="3 4" key="2">
    <citation type="submission" date="2024-10" db="EMBL/GenBank/DDBJ databases">
        <authorList>
            <person name="Ryan C."/>
        </authorList>
    </citation>
    <scope>NUCLEOTIDE SEQUENCE [LARGE SCALE GENOMIC DNA]</scope>
</reference>
<dbReference type="Gene3D" id="3.80.10.10">
    <property type="entry name" value="Ribonuclease Inhibitor"/>
    <property type="match status" value="1"/>
</dbReference>
<evidence type="ECO:0000259" key="2">
    <source>
        <dbReference type="Pfam" id="PF23622"/>
    </source>
</evidence>
<accession>A0ABC8ZP91</accession>
<evidence type="ECO:0000313" key="4">
    <source>
        <dbReference type="Proteomes" id="UP001497457"/>
    </source>
</evidence>
<dbReference type="SUPFAM" id="SSF81383">
    <property type="entry name" value="F-box domain"/>
    <property type="match status" value="1"/>
</dbReference>
<dbReference type="InterPro" id="IPR036047">
    <property type="entry name" value="F-box-like_dom_sf"/>
</dbReference>
<reference evidence="4" key="1">
    <citation type="submission" date="2024-06" db="EMBL/GenBank/DDBJ databases">
        <authorList>
            <person name="Ryan C."/>
        </authorList>
    </citation>
    <scope>NUCLEOTIDE SEQUENCE [LARGE SCALE GENOMIC DNA]</scope>
</reference>
<dbReference type="InterPro" id="IPR032675">
    <property type="entry name" value="LRR_dom_sf"/>
</dbReference>
<dbReference type="SUPFAM" id="SSF52047">
    <property type="entry name" value="RNI-like"/>
    <property type="match status" value="1"/>
</dbReference>
<dbReference type="Proteomes" id="UP001497457">
    <property type="component" value="Chromosome 19rd"/>
</dbReference>
<dbReference type="PANTHER" id="PTHR34145:SF65">
    <property type="entry name" value="FBD DOMAIN-CONTAINING PROTEIN"/>
    <property type="match status" value="1"/>
</dbReference>
<dbReference type="Pfam" id="PF23622">
    <property type="entry name" value="LRR_At1g61320_AtMIF1"/>
    <property type="match status" value="1"/>
</dbReference>
<name>A0ABC8ZP91_9POAL</name>
<dbReference type="PANTHER" id="PTHR34145">
    <property type="entry name" value="OS02G0105600 PROTEIN"/>
    <property type="match status" value="1"/>
</dbReference>
<dbReference type="AlphaFoldDB" id="A0ABC8ZP91"/>
<gene>
    <name evidence="3" type="ORF">URODEC1_LOCUS46627</name>
</gene>
<feature type="domain" description="F-box" evidence="1">
    <location>
        <begin position="11"/>
        <end position="40"/>
    </location>
</feature>
<dbReference type="InterPro" id="IPR053772">
    <property type="entry name" value="At1g61320/At1g61330-like"/>
</dbReference>